<evidence type="ECO:0000256" key="1">
    <source>
        <dbReference type="SAM" id="MobiDB-lite"/>
    </source>
</evidence>
<dbReference type="Gene3D" id="3.10.10.10">
    <property type="entry name" value="HIV Type 1 Reverse Transcriptase, subunit A, domain 1"/>
    <property type="match status" value="1"/>
</dbReference>
<dbReference type="InterPro" id="IPR053134">
    <property type="entry name" value="RNA-dir_DNA_polymerase"/>
</dbReference>
<dbReference type="PANTHER" id="PTHR24559">
    <property type="entry name" value="TRANSPOSON TY3-I GAG-POL POLYPROTEIN"/>
    <property type="match status" value="1"/>
</dbReference>
<reference evidence="4 5" key="1">
    <citation type="journal article" date="2018" name="PLoS Genet.">
        <title>Population sequencing reveals clonal diversity and ancestral inbreeding in the grapevine cultivar Chardonnay.</title>
        <authorList>
            <person name="Roach M.J."/>
            <person name="Johnson D.L."/>
            <person name="Bohlmann J."/>
            <person name="van Vuuren H.J."/>
            <person name="Jones S.J."/>
            <person name="Pretorius I.S."/>
            <person name="Schmidt S.A."/>
            <person name="Borneman A.R."/>
        </authorList>
    </citation>
    <scope>NUCLEOTIDE SEQUENCE [LARGE SCALE GENOMIC DNA]</scope>
    <source>
        <strain evidence="5">cv. Chardonnay</strain>
        <tissue evidence="4">Leaf</tissue>
    </source>
</reference>
<dbReference type="SUPFAM" id="SSF56672">
    <property type="entry name" value="DNA/RNA polymerases"/>
    <property type="match status" value="1"/>
</dbReference>
<accession>A0A438FUH5</accession>
<gene>
    <name evidence="4" type="primary">TY3B-I_739</name>
    <name evidence="4" type="ORF">CK203_057389</name>
</gene>
<dbReference type="InterPro" id="IPR036397">
    <property type="entry name" value="RNaseH_sf"/>
</dbReference>
<dbReference type="InterPro" id="IPR002156">
    <property type="entry name" value="RNaseH_domain"/>
</dbReference>
<dbReference type="Gene3D" id="3.30.420.10">
    <property type="entry name" value="Ribonuclease H-like superfamily/Ribonuclease H"/>
    <property type="match status" value="1"/>
</dbReference>
<dbReference type="InterPro" id="IPR043128">
    <property type="entry name" value="Rev_trsase/Diguanyl_cyclase"/>
</dbReference>
<proteinExistence type="predicted"/>
<feature type="domain" description="Reverse transcriptase" evidence="2">
    <location>
        <begin position="5"/>
        <end position="140"/>
    </location>
</feature>
<sequence>MMGMFDYTNLNNACPKDSFPLPRIDQIVNSTAEQGMLSFLDAFSGYHQIPMAPADEEKTAFITPHEFYCYKVMPFGLKNAGATYQRLMTKIFEPLVGRTVEVYIDDIVVKSKTRGEHALPLSRSLPPLKERLARIKLRQSWKRHPPRSKRNYSASQAKLVALGRFIAHFTDELRPFFLAIRKVGANGWTDNCQSTFEKIKHYLMQPPILSSPSLEKNYICIKLYQSGQLALFYSAAPLTGAKPIYYVSRALADVETSPPGGHADRPAPSQHPAQAGPDRKNASMGHRVERNTPKNLLNTKNRAEKSGEPYGLMESLAEYEAILSELVLALALSVSKLRVYSDSQLVVRHVQEEYEARDERMMRYLTKVRDTLQRFVEWTIEKIPRTNNGRADALAGIPLPSPSKRPYYCPYTCKPTLPSQKPPLAILLGRAKQTAKNGRKS</sequence>
<dbReference type="PANTHER" id="PTHR24559:SF444">
    <property type="entry name" value="REVERSE TRANSCRIPTASE DOMAIN-CONTAINING PROTEIN"/>
    <property type="match status" value="1"/>
</dbReference>
<feature type="domain" description="RNase H type-1" evidence="3">
    <location>
        <begin position="315"/>
        <end position="395"/>
    </location>
</feature>
<dbReference type="AlphaFoldDB" id="A0A438FUH5"/>
<dbReference type="Gene3D" id="3.30.70.270">
    <property type="match status" value="2"/>
</dbReference>
<dbReference type="CDD" id="cd01647">
    <property type="entry name" value="RT_LTR"/>
    <property type="match status" value="1"/>
</dbReference>
<organism evidence="4 5">
    <name type="scientific">Vitis vinifera</name>
    <name type="common">Grape</name>
    <dbReference type="NCBI Taxonomy" id="29760"/>
    <lineage>
        <taxon>Eukaryota</taxon>
        <taxon>Viridiplantae</taxon>
        <taxon>Streptophyta</taxon>
        <taxon>Embryophyta</taxon>
        <taxon>Tracheophyta</taxon>
        <taxon>Spermatophyta</taxon>
        <taxon>Magnoliopsida</taxon>
        <taxon>eudicotyledons</taxon>
        <taxon>Gunneridae</taxon>
        <taxon>Pentapetalae</taxon>
        <taxon>rosids</taxon>
        <taxon>Vitales</taxon>
        <taxon>Vitaceae</taxon>
        <taxon>Viteae</taxon>
        <taxon>Vitis</taxon>
    </lineage>
</organism>
<name>A0A438FUH5_VITVI</name>
<dbReference type="InterPro" id="IPR043502">
    <property type="entry name" value="DNA/RNA_pol_sf"/>
</dbReference>
<evidence type="ECO:0000259" key="3">
    <source>
        <dbReference type="Pfam" id="PF13456"/>
    </source>
</evidence>
<evidence type="ECO:0000313" key="4">
    <source>
        <dbReference type="EMBL" id="RVW63594.1"/>
    </source>
</evidence>
<dbReference type="CDD" id="cd09279">
    <property type="entry name" value="RNase_HI_like"/>
    <property type="match status" value="1"/>
</dbReference>
<dbReference type="InterPro" id="IPR000477">
    <property type="entry name" value="RT_dom"/>
</dbReference>
<feature type="compositionally biased region" description="Basic and acidic residues" evidence="1">
    <location>
        <begin position="277"/>
        <end position="292"/>
    </location>
</feature>
<comment type="caution">
    <text evidence="4">The sequence shown here is derived from an EMBL/GenBank/DDBJ whole genome shotgun (WGS) entry which is preliminary data.</text>
</comment>
<evidence type="ECO:0000259" key="2">
    <source>
        <dbReference type="Pfam" id="PF00078"/>
    </source>
</evidence>
<dbReference type="Pfam" id="PF00078">
    <property type="entry name" value="RVT_1"/>
    <property type="match status" value="1"/>
</dbReference>
<dbReference type="GO" id="GO:0003676">
    <property type="term" value="F:nucleic acid binding"/>
    <property type="evidence" value="ECO:0007669"/>
    <property type="project" value="InterPro"/>
</dbReference>
<feature type="region of interest" description="Disordered" evidence="1">
    <location>
        <begin position="256"/>
        <end position="304"/>
    </location>
</feature>
<dbReference type="EMBL" id="QGNW01000736">
    <property type="protein sequence ID" value="RVW63594.1"/>
    <property type="molecule type" value="Genomic_DNA"/>
</dbReference>
<dbReference type="GO" id="GO:0004523">
    <property type="term" value="F:RNA-DNA hybrid ribonuclease activity"/>
    <property type="evidence" value="ECO:0007669"/>
    <property type="project" value="InterPro"/>
</dbReference>
<dbReference type="Proteomes" id="UP000288805">
    <property type="component" value="Unassembled WGS sequence"/>
</dbReference>
<dbReference type="Pfam" id="PF13456">
    <property type="entry name" value="RVT_3"/>
    <property type="match status" value="1"/>
</dbReference>
<evidence type="ECO:0000313" key="5">
    <source>
        <dbReference type="Proteomes" id="UP000288805"/>
    </source>
</evidence>
<protein>
    <submittedName>
        <fullName evidence="4">Transposon Ty3-I Gag-Pol polyprotein</fullName>
    </submittedName>
</protein>